<evidence type="ECO:0000256" key="4">
    <source>
        <dbReference type="SAM" id="Phobius"/>
    </source>
</evidence>
<evidence type="ECO:0000256" key="1">
    <source>
        <dbReference type="ARBA" id="ARBA00001974"/>
    </source>
</evidence>
<evidence type="ECO:0000256" key="3">
    <source>
        <dbReference type="ARBA" id="ARBA00022827"/>
    </source>
</evidence>
<dbReference type="InterPro" id="IPR036188">
    <property type="entry name" value="FAD/NAD-bd_sf"/>
</dbReference>
<dbReference type="PANTHER" id="PTHR42887:SF2">
    <property type="entry name" value="OS12G0638800 PROTEIN"/>
    <property type="match status" value="1"/>
</dbReference>
<dbReference type="SUPFAM" id="SSF160996">
    <property type="entry name" value="HI0933 insert domain-like"/>
    <property type="match status" value="1"/>
</dbReference>
<dbReference type="NCBIfam" id="TIGR00275">
    <property type="entry name" value="aminoacetone oxidase family FAD-binding enzyme"/>
    <property type="match status" value="1"/>
</dbReference>
<dbReference type="Pfam" id="PF03486">
    <property type="entry name" value="HI0933_like"/>
    <property type="match status" value="1"/>
</dbReference>
<keyword evidence="4" id="KW-1133">Transmembrane helix</keyword>
<dbReference type="PANTHER" id="PTHR42887">
    <property type="entry name" value="OS12G0638800 PROTEIN"/>
    <property type="match status" value="1"/>
</dbReference>
<dbReference type="InterPro" id="IPR055178">
    <property type="entry name" value="RsdA/BaiN/AoA(So)-like_dom"/>
</dbReference>
<dbReference type="Gene3D" id="1.10.8.260">
    <property type="entry name" value="HI0933 insert domain-like"/>
    <property type="match status" value="1"/>
</dbReference>
<proteinExistence type="predicted"/>
<reference evidence="7" key="1">
    <citation type="submission" date="2020-10" db="EMBL/GenBank/DDBJ databases">
        <authorList>
            <person name="Gilroy R."/>
        </authorList>
    </citation>
    <scope>NUCLEOTIDE SEQUENCE</scope>
    <source>
        <strain evidence="7">ChiSjej5B23-6657</strain>
    </source>
</reference>
<keyword evidence="4" id="KW-0812">Transmembrane</keyword>
<dbReference type="InterPro" id="IPR023166">
    <property type="entry name" value="BaiN-like_dom_sf"/>
</dbReference>
<name>A0A9D1E806_9FIRM</name>
<dbReference type="Pfam" id="PF22780">
    <property type="entry name" value="HI0933_like_1st"/>
    <property type="match status" value="1"/>
</dbReference>
<dbReference type="SUPFAM" id="SSF51905">
    <property type="entry name" value="FAD/NAD(P)-binding domain"/>
    <property type="match status" value="1"/>
</dbReference>
<evidence type="ECO:0000313" key="8">
    <source>
        <dbReference type="Proteomes" id="UP000823912"/>
    </source>
</evidence>
<evidence type="ECO:0000259" key="5">
    <source>
        <dbReference type="Pfam" id="PF03486"/>
    </source>
</evidence>
<protein>
    <submittedName>
        <fullName evidence="7">NAD(P)/FAD-dependent oxidoreductase</fullName>
    </submittedName>
</protein>
<feature type="domain" description="RsdA/BaiN/AoA(So)-like insert" evidence="6">
    <location>
        <begin position="192"/>
        <end position="354"/>
    </location>
</feature>
<evidence type="ECO:0000313" key="7">
    <source>
        <dbReference type="EMBL" id="HIR70057.1"/>
    </source>
</evidence>
<reference evidence="7" key="2">
    <citation type="journal article" date="2021" name="PeerJ">
        <title>Extensive microbial diversity within the chicken gut microbiome revealed by metagenomics and culture.</title>
        <authorList>
            <person name="Gilroy R."/>
            <person name="Ravi A."/>
            <person name="Getino M."/>
            <person name="Pursley I."/>
            <person name="Horton D.L."/>
            <person name="Alikhan N.F."/>
            <person name="Baker D."/>
            <person name="Gharbi K."/>
            <person name="Hall N."/>
            <person name="Watson M."/>
            <person name="Adriaenssens E.M."/>
            <person name="Foster-Nyarko E."/>
            <person name="Jarju S."/>
            <person name="Secka A."/>
            <person name="Antonio M."/>
            <person name="Oren A."/>
            <person name="Chaudhuri R.R."/>
            <person name="La Ragione R."/>
            <person name="Hildebrand F."/>
            <person name="Pallen M.J."/>
        </authorList>
    </citation>
    <scope>NUCLEOTIDE SEQUENCE</scope>
    <source>
        <strain evidence="7">ChiSjej5B23-6657</strain>
    </source>
</reference>
<feature type="domain" description="RsdA/BaiN/AoA(So)-like Rossmann fold-like" evidence="5">
    <location>
        <begin position="9"/>
        <end position="407"/>
    </location>
</feature>
<sequence length="420" mass="45434">MRTEDKVYQVAVIGGGASGMLAAIAAARRQASVLLLEQNDRPGKKLLSTGNGKCNYTNEKQGISFYRGDDPAFVMPVFSRFDKTALVSLFAELGIYPFVRDGYYYPYSGQASAVQEILEAEVRRLGVSIACGQRAVSIQKRGRRFLIATETDHFQACTCIVAAGGLAAPKTGSDGFGLRAAKAFGHRIVPTHPSLVPLTAKGKFLSQWAGVRARGRVSLYVDGHLECEDEGELQLTKDGISGIPVFQVSRFAAAALDRRKRVEAKLDFFPEKDMAEFSHMLAVRMFHTAKNRTVGDALLGLLNRKLHGCVCQAAGLHPTRELSALTDKDAGRLARAIKTFPVSVTGTRGYDFAQTTAGGVSTAELIPETMESRLCGGLYFAGETVDIDGICGGYNLQWAWSSGYVAGYHAAEAADRQENR</sequence>
<dbReference type="Gene3D" id="2.40.30.10">
    <property type="entry name" value="Translation factors"/>
    <property type="match status" value="1"/>
</dbReference>
<evidence type="ECO:0000256" key="2">
    <source>
        <dbReference type="ARBA" id="ARBA00022630"/>
    </source>
</evidence>
<dbReference type="Proteomes" id="UP000823912">
    <property type="component" value="Unassembled WGS sequence"/>
</dbReference>
<dbReference type="InterPro" id="IPR004792">
    <property type="entry name" value="BaiN-like"/>
</dbReference>
<feature type="transmembrane region" description="Helical" evidence="4">
    <location>
        <begin position="7"/>
        <end position="27"/>
    </location>
</feature>
<keyword evidence="3" id="KW-0274">FAD</keyword>
<dbReference type="EMBL" id="DVHM01000035">
    <property type="protein sequence ID" value="HIR70057.1"/>
    <property type="molecule type" value="Genomic_DNA"/>
</dbReference>
<organism evidence="7 8">
    <name type="scientific">Candidatus Pullilachnospira gallistercoris</name>
    <dbReference type="NCBI Taxonomy" id="2840911"/>
    <lineage>
        <taxon>Bacteria</taxon>
        <taxon>Bacillati</taxon>
        <taxon>Bacillota</taxon>
        <taxon>Clostridia</taxon>
        <taxon>Lachnospirales</taxon>
        <taxon>Lachnospiraceae</taxon>
        <taxon>Lachnospiraceae incertae sedis</taxon>
        <taxon>Candidatus Pullilachnospira</taxon>
    </lineage>
</organism>
<evidence type="ECO:0000259" key="6">
    <source>
        <dbReference type="Pfam" id="PF22780"/>
    </source>
</evidence>
<accession>A0A9D1E806</accession>
<keyword evidence="2" id="KW-0285">Flavoprotein</keyword>
<comment type="caution">
    <text evidence="7">The sequence shown here is derived from an EMBL/GenBank/DDBJ whole genome shotgun (WGS) entry which is preliminary data.</text>
</comment>
<gene>
    <name evidence="7" type="ORF">IAA55_02110</name>
</gene>
<keyword evidence="4" id="KW-0472">Membrane</keyword>
<dbReference type="AlphaFoldDB" id="A0A9D1E806"/>
<dbReference type="Gene3D" id="3.50.50.60">
    <property type="entry name" value="FAD/NAD(P)-binding domain"/>
    <property type="match status" value="1"/>
</dbReference>
<comment type="cofactor">
    <cofactor evidence="1">
        <name>FAD</name>
        <dbReference type="ChEBI" id="CHEBI:57692"/>
    </cofactor>
</comment>
<dbReference type="InterPro" id="IPR057661">
    <property type="entry name" value="RsdA/BaiN/AoA(So)_Rossmann"/>
</dbReference>